<dbReference type="Proteomes" id="UP000234857">
    <property type="component" value="Unassembled WGS sequence"/>
</dbReference>
<dbReference type="InterPro" id="IPR005133">
    <property type="entry name" value="PhaG_MnhG_YufB"/>
</dbReference>
<keyword evidence="1" id="KW-1133">Transmembrane helix</keyword>
<sequence length="99" mass="11089">MQMLGIVMLSIGFIIMSFGIIGIILFPDIYLRLHASSKCGTTAAGTIILGLIFYRWNMAFSIKLIIILAFLFITGPLISHIIALAGVKNKIEFFRREHM</sequence>
<accession>A0A2N5ZGA7</accession>
<dbReference type="NCBIfam" id="TIGR01300">
    <property type="entry name" value="CPA3_mnhG_phaG"/>
    <property type="match status" value="1"/>
</dbReference>
<evidence type="ECO:0000313" key="3">
    <source>
        <dbReference type="Proteomes" id="UP000234857"/>
    </source>
</evidence>
<feature type="transmembrane region" description="Helical" evidence="1">
    <location>
        <begin position="6"/>
        <end position="27"/>
    </location>
</feature>
<protein>
    <submittedName>
        <fullName evidence="2">Cation:proton antiporter</fullName>
    </submittedName>
</protein>
<reference evidence="2 3" key="1">
    <citation type="submission" date="2017-11" db="EMBL/GenBank/DDBJ databases">
        <title>Genome-resolved metagenomics identifies genetic mobility, metabolic interactions, and unexpected diversity in perchlorate-reducing communities.</title>
        <authorList>
            <person name="Barnum T.P."/>
            <person name="Figueroa I.A."/>
            <person name="Carlstrom C.I."/>
            <person name="Lucas L.N."/>
            <person name="Engelbrektson A.L."/>
            <person name="Coates J.D."/>
        </authorList>
    </citation>
    <scope>NUCLEOTIDE SEQUENCE [LARGE SCALE GENOMIC DNA]</scope>
    <source>
        <strain evidence="2">BM706</strain>
    </source>
</reference>
<feature type="transmembrane region" description="Helical" evidence="1">
    <location>
        <begin position="62"/>
        <end position="87"/>
    </location>
</feature>
<dbReference type="Pfam" id="PF03334">
    <property type="entry name" value="PhaG_MnhG_YufB"/>
    <property type="match status" value="1"/>
</dbReference>
<evidence type="ECO:0000313" key="2">
    <source>
        <dbReference type="EMBL" id="PLX17666.1"/>
    </source>
</evidence>
<name>A0A2N5ZGA7_MUIH1</name>
<dbReference type="GO" id="GO:0015385">
    <property type="term" value="F:sodium:proton antiporter activity"/>
    <property type="evidence" value="ECO:0007669"/>
    <property type="project" value="TreeGrafter"/>
</dbReference>
<organism evidence="2 3">
    <name type="scientific">Muiribacterium halophilum</name>
    <dbReference type="NCBI Taxonomy" id="2053465"/>
    <lineage>
        <taxon>Bacteria</taxon>
        <taxon>Candidatus Muiribacteriota</taxon>
        <taxon>Candidatus Muiribacteriia</taxon>
        <taxon>Candidatus Muiribacteriales</taxon>
        <taxon>Candidatus Muiribacteriaceae</taxon>
        <taxon>Candidatus Muiribacterium</taxon>
    </lineage>
</organism>
<keyword evidence="1" id="KW-0812">Transmembrane</keyword>
<keyword evidence="1" id="KW-0472">Membrane</keyword>
<dbReference type="PANTHER" id="PTHR34703">
    <property type="entry name" value="ANTIPORTER SUBUNIT MNHG2-RELATED"/>
    <property type="match status" value="1"/>
</dbReference>
<gene>
    <name evidence="2" type="ORF">C0601_06455</name>
</gene>
<dbReference type="PANTHER" id="PTHR34703:SF1">
    <property type="entry name" value="ANTIPORTER SUBUNIT MNHG2-RELATED"/>
    <property type="match status" value="1"/>
</dbReference>
<proteinExistence type="predicted"/>
<dbReference type="EMBL" id="PKTG01000083">
    <property type="protein sequence ID" value="PLX17666.1"/>
    <property type="molecule type" value="Genomic_DNA"/>
</dbReference>
<feature type="transmembrane region" description="Helical" evidence="1">
    <location>
        <begin position="39"/>
        <end position="56"/>
    </location>
</feature>
<comment type="caution">
    <text evidence="2">The sequence shown here is derived from an EMBL/GenBank/DDBJ whole genome shotgun (WGS) entry which is preliminary data.</text>
</comment>
<evidence type="ECO:0000256" key="1">
    <source>
        <dbReference type="SAM" id="Phobius"/>
    </source>
</evidence>
<dbReference type="AlphaFoldDB" id="A0A2N5ZGA7"/>